<feature type="signal peptide" evidence="4">
    <location>
        <begin position="1"/>
        <end position="33"/>
    </location>
</feature>
<evidence type="ECO:0000259" key="5">
    <source>
        <dbReference type="Pfam" id="PF03865"/>
    </source>
</evidence>
<evidence type="ECO:0000259" key="6">
    <source>
        <dbReference type="Pfam" id="PF08479"/>
    </source>
</evidence>
<protein>
    <submittedName>
        <fullName evidence="7">Hemolysin activation/secretion protein</fullName>
    </submittedName>
</protein>
<dbReference type="PANTHER" id="PTHR34597:SF6">
    <property type="entry name" value="BLR6126 PROTEIN"/>
    <property type="match status" value="1"/>
</dbReference>
<reference evidence="7 8" key="2">
    <citation type="journal article" date="2013" name="Environ. Sci. Technol.">
        <title>The 4-tert-butylphenol-utilizing bacterium Sphingobium fuliginis OMI can degrade bisphenols via phenolic ring hydroxylation and meta-cleavage pathway.</title>
        <authorList>
            <person name="Ogata Y."/>
            <person name="Goda S."/>
            <person name="Toyama T."/>
            <person name="Sei K."/>
            <person name="Ike M."/>
        </authorList>
    </citation>
    <scope>NUCLEOTIDE SEQUENCE [LARGE SCALE GENOMIC DNA]</scope>
    <source>
        <strain evidence="7 8">OMI</strain>
    </source>
</reference>
<dbReference type="GO" id="GO:0098046">
    <property type="term" value="C:type V protein secretion system complex"/>
    <property type="evidence" value="ECO:0007669"/>
    <property type="project" value="TreeGrafter"/>
</dbReference>
<keyword evidence="3" id="KW-0998">Cell outer membrane</keyword>
<evidence type="ECO:0000313" key="8">
    <source>
        <dbReference type="Proteomes" id="UP000221538"/>
    </source>
</evidence>
<dbReference type="InterPro" id="IPR005565">
    <property type="entry name" value="Hemolysn_activator_HlyB_C"/>
</dbReference>
<evidence type="ECO:0000313" key="7">
    <source>
        <dbReference type="EMBL" id="GAY23907.1"/>
    </source>
</evidence>
<sequence length="564" mass="59807">MWRQSMAGMGWCRRAARAVAVGLGLMLAVPAAAQDAAPGQQSAAPIIDRDRTDRLEPQIAPPPVAAPRPAPSVQVAPAASSAAQTLLTRLIYSGTTLPKSRLDAATSPFIGRPLTGETLQAIAHAISATYAKSDIAFYSVSIPPQLPGGGVLTVRLVEGRVRDYRLAGMSPSMPAGLIAAHMRRLMRDAPLRRSRLERTLALLRDIPGQTVDARLRQSGAPGDLLIDLIVKRKQVQIGLTIDNSGVSNVVQGVQAQMSVTVNGLAREGDSTRIAGYLPFYPDRYQYYSLSHSTPIGSNGLTLAAQAAHVETRSRDSRTTGEATLAGLTLSYPVLRSTKSQLSVTASLDGIDSDNYFLDIRFGDYRSRALRLGASWSRADARNGYAVSTVVSQGIDALGARPFTGFSETGFTKVNVQAIAVKGISSRLSLRTSVKGQYSKDDLPVTERFPLGGRGAGMAFRTGTLTAEQALAGSAELSWSLPARSPVLKASALFVALDGALAHGTARPAYRLAARDYSLASAGGGLRLGLGAKWRVSAEVAVPVKRPDPTLSRKARFFFGVGRAF</sequence>
<reference evidence="7 8" key="1">
    <citation type="journal article" date="2013" name="Biodegradation">
        <title>Occurrence of 4-tert-butylphenol (4-t-BP) biodegradation in an aquatic sample caused by the presence of Spirodela polyrrhiza and isolation of a 4-t-BP-utilizing bacterium.</title>
        <authorList>
            <person name="Ogata Y."/>
            <person name="Toyama T."/>
            <person name="Yu N."/>
            <person name="Wang X."/>
            <person name="Sei K."/>
            <person name="Ike M."/>
        </authorList>
    </citation>
    <scope>NUCLEOTIDE SEQUENCE [LARGE SCALE GENOMIC DNA]</scope>
    <source>
        <strain evidence="7 8">OMI</strain>
    </source>
</reference>
<dbReference type="GO" id="GO:0046819">
    <property type="term" value="P:protein secretion by the type V secretion system"/>
    <property type="evidence" value="ECO:0007669"/>
    <property type="project" value="TreeGrafter"/>
</dbReference>
<dbReference type="Gene3D" id="3.10.20.310">
    <property type="entry name" value="membrane protein fhac"/>
    <property type="match status" value="1"/>
</dbReference>
<gene>
    <name evidence="7" type="ORF">SFOMI_4485</name>
</gene>
<dbReference type="InterPro" id="IPR013686">
    <property type="entry name" value="Polypept-transport_assoc_ShlB"/>
</dbReference>
<organism evidence="7 8">
    <name type="scientific">Sphingobium fuliginis (strain ATCC 27551)</name>
    <dbReference type="NCBI Taxonomy" id="336203"/>
    <lineage>
        <taxon>Bacteria</taxon>
        <taxon>Pseudomonadati</taxon>
        <taxon>Pseudomonadota</taxon>
        <taxon>Alphaproteobacteria</taxon>
        <taxon>Sphingomonadales</taxon>
        <taxon>Sphingomonadaceae</taxon>
        <taxon>Sphingobium</taxon>
    </lineage>
</organism>
<comment type="caution">
    <text evidence="7">The sequence shown here is derived from an EMBL/GenBank/DDBJ whole genome shotgun (WGS) entry which is preliminary data.</text>
</comment>
<dbReference type="AlphaFoldDB" id="A0A292ZKF1"/>
<accession>A0A292ZKF1</accession>
<name>A0A292ZKF1_SPHSA</name>
<dbReference type="EMBL" id="BEWI01000032">
    <property type="protein sequence ID" value="GAY23907.1"/>
    <property type="molecule type" value="Genomic_DNA"/>
</dbReference>
<keyword evidence="4" id="KW-0732">Signal</keyword>
<evidence type="ECO:0000256" key="2">
    <source>
        <dbReference type="ARBA" id="ARBA00022692"/>
    </source>
</evidence>
<proteinExistence type="predicted"/>
<feature type="domain" description="Polypeptide-transport-associated ShlB-type" evidence="6">
    <location>
        <begin position="95"/>
        <end position="159"/>
    </location>
</feature>
<dbReference type="PANTHER" id="PTHR34597">
    <property type="entry name" value="SLR1661 PROTEIN"/>
    <property type="match status" value="1"/>
</dbReference>
<dbReference type="Gene3D" id="2.40.160.50">
    <property type="entry name" value="membrane protein fhac: a member of the omp85/tpsb transporter family"/>
    <property type="match status" value="1"/>
</dbReference>
<dbReference type="InterPro" id="IPR051544">
    <property type="entry name" value="TPS_OM_transporter"/>
</dbReference>
<dbReference type="GO" id="GO:0008320">
    <property type="term" value="F:protein transmembrane transporter activity"/>
    <property type="evidence" value="ECO:0007669"/>
    <property type="project" value="TreeGrafter"/>
</dbReference>
<evidence type="ECO:0000256" key="1">
    <source>
        <dbReference type="ARBA" id="ARBA00022452"/>
    </source>
</evidence>
<evidence type="ECO:0000256" key="3">
    <source>
        <dbReference type="ARBA" id="ARBA00023237"/>
    </source>
</evidence>
<dbReference type="Proteomes" id="UP000221538">
    <property type="component" value="Unassembled WGS sequence"/>
</dbReference>
<keyword evidence="1" id="KW-1134">Transmembrane beta strand</keyword>
<dbReference type="RefSeq" id="WP_242495899.1">
    <property type="nucleotide sequence ID" value="NZ_BATN01000084.1"/>
</dbReference>
<dbReference type="Pfam" id="PF08479">
    <property type="entry name" value="POTRA_2"/>
    <property type="match status" value="1"/>
</dbReference>
<feature type="chain" id="PRO_5012358307" evidence="4">
    <location>
        <begin position="34"/>
        <end position="564"/>
    </location>
</feature>
<keyword evidence="2" id="KW-0812">Transmembrane</keyword>
<keyword evidence="1" id="KW-0472">Membrane</keyword>
<feature type="domain" description="Haemolysin activator HlyB C-terminal" evidence="5">
    <location>
        <begin position="230"/>
        <end position="526"/>
    </location>
</feature>
<dbReference type="Pfam" id="PF03865">
    <property type="entry name" value="ShlB"/>
    <property type="match status" value="1"/>
</dbReference>
<evidence type="ECO:0000256" key="4">
    <source>
        <dbReference type="SAM" id="SignalP"/>
    </source>
</evidence>